<keyword evidence="2" id="KW-1185">Reference proteome</keyword>
<dbReference type="EMBL" id="JBBMFF010000166">
    <property type="protein sequence ID" value="MEQ2510555.1"/>
    <property type="molecule type" value="Genomic_DNA"/>
</dbReference>
<evidence type="ECO:0008006" key="3">
    <source>
        <dbReference type="Google" id="ProtNLM"/>
    </source>
</evidence>
<evidence type="ECO:0000313" key="2">
    <source>
        <dbReference type="Proteomes" id="UP001491552"/>
    </source>
</evidence>
<comment type="caution">
    <text evidence="1">The sequence shown here is derived from an EMBL/GenBank/DDBJ whole genome shotgun (WGS) entry which is preliminary data.</text>
</comment>
<proteinExistence type="predicted"/>
<evidence type="ECO:0000313" key="1">
    <source>
        <dbReference type="EMBL" id="MEQ2510555.1"/>
    </source>
</evidence>
<organism evidence="1 2">
    <name type="scientific">Faecousia intestinalis</name>
    <dbReference type="NCBI Taxonomy" id="3133167"/>
    <lineage>
        <taxon>Bacteria</taxon>
        <taxon>Bacillati</taxon>
        <taxon>Bacillota</taxon>
        <taxon>Clostridia</taxon>
        <taxon>Eubacteriales</taxon>
        <taxon>Oscillospiraceae</taxon>
        <taxon>Faecousia</taxon>
    </lineage>
</organism>
<reference evidence="1 2" key="1">
    <citation type="submission" date="2024-03" db="EMBL/GenBank/DDBJ databases">
        <title>Human intestinal bacterial collection.</title>
        <authorList>
            <person name="Pauvert C."/>
            <person name="Hitch T.C.A."/>
            <person name="Clavel T."/>
        </authorList>
    </citation>
    <scope>NUCLEOTIDE SEQUENCE [LARGE SCALE GENOMIC DNA]</scope>
    <source>
        <strain evidence="1 2">CLA-AA-H192</strain>
    </source>
</reference>
<sequence length="288" mass="29656">MATFTNQATLTYNGGTVNSNIVTGELVQVLTASKTAAAESYRTGDLVTYVVQLRSTGAAALTGLTVTDTLGTTNFPATGGTVQLTPLTYQAGTLRYFMNGVLQTAPAVTVLANGIRIEGVTVPAGGVSTLVYTARVNAFADPSAEGTIENTVTVTGGSLTEAVTAVETLPAATEPDLRITKVLEPVQVSDSGTLTYTFAIENYGGAAADAAAGITVTDRFDPILRGIAVTYNGDTWLPANYTYDTATGLFRTVPAAITVPAASTVQDPETGVWTVRPGTVTLQITGTI</sequence>
<protein>
    <recommendedName>
        <fullName evidence="3">DUF11 domain-containing protein</fullName>
    </recommendedName>
</protein>
<name>A0ABV1G594_9FIRM</name>
<accession>A0ABV1G594</accession>
<dbReference type="RefSeq" id="WP_349135232.1">
    <property type="nucleotide sequence ID" value="NZ_JBBMFF010000166.1"/>
</dbReference>
<dbReference type="InterPro" id="IPR047589">
    <property type="entry name" value="DUF11_rpt"/>
</dbReference>
<dbReference type="Proteomes" id="UP001491552">
    <property type="component" value="Unassembled WGS sequence"/>
</dbReference>
<gene>
    <name evidence="1" type="ORF">WMO66_04705</name>
</gene>
<dbReference type="NCBIfam" id="TIGR01451">
    <property type="entry name" value="B_ant_repeat"/>
    <property type="match status" value="1"/>
</dbReference>